<evidence type="ECO:0000313" key="1">
    <source>
        <dbReference type="EMBL" id="CEP08869.1"/>
    </source>
</evidence>
<dbReference type="EMBL" id="LN720422">
    <property type="protein sequence ID" value="CEP08869.1"/>
    <property type="molecule type" value="Genomic_DNA"/>
</dbReference>
<dbReference type="AlphaFoldDB" id="A0A0B7N168"/>
<organism evidence="1 2">
    <name type="scientific">Parasitella parasitica</name>
    <dbReference type="NCBI Taxonomy" id="35722"/>
    <lineage>
        <taxon>Eukaryota</taxon>
        <taxon>Fungi</taxon>
        <taxon>Fungi incertae sedis</taxon>
        <taxon>Mucoromycota</taxon>
        <taxon>Mucoromycotina</taxon>
        <taxon>Mucoromycetes</taxon>
        <taxon>Mucorales</taxon>
        <taxon>Mucorineae</taxon>
        <taxon>Mucoraceae</taxon>
        <taxon>Parasitella</taxon>
    </lineage>
</organism>
<proteinExistence type="predicted"/>
<protein>
    <submittedName>
        <fullName evidence="1">Uncharacterized protein</fullName>
    </submittedName>
</protein>
<evidence type="ECO:0000313" key="2">
    <source>
        <dbReference type="Proteomes" id="UP000054107"/>
    </source>
</evidence>
<keyword evidence="2" id="KW-1185">Reference proteome</keyword>
<sequence length="105" mass="11862">MMLHTNIRVEQDLQSNEDNLAAELQQFAEYIFQIGQGTTPIVKLPHNTPTDLIPIPQEMLLSGDNLLNLIRSIYFDIATSTLNADHFVERAILTAKNKDVKVIND</sequence>
<accession>A0A0B7N168</accession>
<dbReference type="Proteomes" id="UP000054107">
    <property type="component" value="Unassembled WGS sequence"/>
</dbReference>
<gene>
    <name evidence="1" type="primary">PARPA_02260.1 scaffold 3543</name>
</gene>
<dbReference type="OrthoDB" id="3691720at2759"/>
<reference evidence="1 2" key="1">
    <citation type="submission" date="2014-09" db="EMBL/GenBank/DDBJ databases">
        <authorList>
            <person name="Ellenberger Sabrina"/>
        </authorList>
    </citation>
    <scope>NUCLEOTIDE SEQUENCE [LARGE SCALE GENOMIC DNA]</scope>
    <source>
        <strain evidence="1 2">CBS 412.66</strain>
    </source>
</reference>
<name>A0A0B7N168_9FUNG</name>
<feature type="non-terminal residue" evidence="1">
    <location>
        <position position="105"/>
    </location>
</feature>